<protein>
    <submittedName>
        <fullName evidence="3">DUF6232 family protein</fullName>
    </submittedName>
</protein>
<dbReference type="InterPro" id="IPR045629">
    <property type="entry name" value="DUF6232"/>
</dbReference>
<evidence type="ECO:0000256" key="2">
    <source>
        <dbReference type="SAM" id="Phobius"/>
    </source>
</evidence>
<evidence type="ECO:0000313" key="4">
    <source>
        <dbReference type="Proteomes" id="UP001596065"/>
    </source>
</evidence>
<dbReference type="RefSeq" id="WP_344347852.1">
    <property type="nucleotide sequence ID" value="NZ_BAAASM010000013.1"/>
</dbReference>
<feature type="transmembrane region" description="Helical" evidence="2">
    <location>
        <begin position="109"/>
        <end position="128"/>
    </location>
</feature>
<organism evidence="3 4">
    <name type="scientific">Streptomyces nogalater</name>
    <dbReference type="NCBI Taxonomy" id="38314"/>
    <lineage>
        <taxon>Bacteria</taxon>
        <taxon>Bacillati</taxon>
        <taxon>Actinomycetota</taxon>
        <taxon>Actinomycetes</taxon>
        <taxon>Kitasatosporales</taxon>
        <taxon>Streptomycetaceae</taxon>
        <taxon>Streptomyces</taxon>
    </lineage>
</organism>
<feature type="compositionally biased region" description="Pro residues" evidence="1">
    <location>
        <begin position="9"/>
        <end position="30"/>
    </location>
</feature>
<comment type="caution">
    <text evidence="3">The sequence shown here is derived from an EMBL/GenBank/DDBJ whole genome shotgun (WGS) entry which is preliminary data.</text>
</comment>
<keyword evidence="2" id="KW-1133">Transmembrane helix</keyword>
<gene>
    <name evidence="3" type="ORF">ACFP3J_12985</name>
</gene>
<reference evidence="4" key="1">
    <citation type="journal article" date="2019" name="Int. J. Syst. Evol. Microbiol.">
        <title>The Global Catalogue of Microorganisms (GCM) 10K type strain sequencing project: providing services to taxonomists for standard genome sequencing and annotation.</title>
        <authorList>
            <consortium name="The Broad Institute Genomics Platform"/>
            <consortium name="The Broad Institute Genome Sequencing Center for Infectious Disease"/>
            <person name="Wu L."/>
            <person name="Ma J."/>
        </authorList>
    </citation>
    <scope>NUCLEOTIDE SEQUENCE [LARGE SCALE GENOMIC DNA]</scope>
    <source>
        <strain evidence="4">KCTC 5701</strain>
    </source>
</reference>
<accession>A0ABW0WDV9</accession>
<dbReference type="Pfam" id="PF19744">
    <property type="entry name" value="DUF6232"/>
    <property type="match status" value="1"/>
</dbReference>
<evidence type="ECO:0000313" key="3">
    <source>
        <dbReference type="EMBL" id="MFC5656398.1"/>
    </source>
</evidence>
<keyword evidence="2" id="KW-0812">Transmembrane</keyword>
<feature type="region of interest" description="Disordered" evidence="1">
    <location>
        <begin position="1"/>
        <end position="36"/>
    </location>
</feature>
<keyword evidence="2" id="KW-0472">Membrane</keyword>
<feature type="transmembrane region" description="Helical" evidence="2">
    <location>
        <begin position="79"/>
        <end position="97"/>
    </location>
</feature>
<sequence>MDDTNGTGAPPPPGRPPGPPAAPPPPPSAPPTGRTGGALVLRVSRRMLWVGSAAFPLHNITMVDAFMLKPDRGSALGRALKGLLAAVVIYVVFNLMSGGDARIGENGNPALLIVLLVAVLFITFKGLFEADKPVLAVQVASGSSVVVTLPSMEELRQIAGRIAYAIDNPEAEFTAVVHQYHTNNYGPVANLNGGQGNTGFKL</sequence>
<proteinExistence type="predicted"/>
<dbReference type="EMBL" id="JBHSOE010000017">
    <property type="protein sequence ID" value="MFC5656398.1"/>
    <property type="molecule type" value="Genomic_DNA"/>
</dbReference>
<evidence type="ECO:0000256" key="1">
    <source>
        <dbReference type="SAM" id="MobiDB-lite"/>
    </source>
</evidence>
<keyword evidence="4" id="KW-1185">Reference proteome</keyword>
<dbReference type="Proteomes" id="UP001596065">
    <property type="component" value="Unassembled WGS sequence"/>
</dbReference>
<name>A0ABW0WDV9_STRNO</name>